<name>A0ABQ3D0H3_9ACTN</name>
<sequence length="220" mass="22120">MLFGCLAVRVGRAHTFTFGRQLDVRTIRSADFNDGQELTERAVAAYIAKYATKGAETATGALDRPLKFAAELAQLDISEHARRLIRTAGLPAEPGPSGPPGPSGSPGKKGADGSDGAIGAPDTPGTHGEPGPAGATGPAGPAGPPGPQGEPGPAGPQGPAGERGPAGPQCPDGYSLQHPSWDESALVCRRDGAPSDGGPSPSPSSGQLVLGLDPQRRQYP</sequence>
<organism evidence="2 3">
    <name type="scientific">Streptomyces canarius</name>
    <dbReference type="NCBI Taxonomy" id="285453"/>
    <lineage>
        <taxon>Bacteria</taxon>
        <taxon>Bacillati</taxon>
        <taxon>Actinomycetota</taxon>
        <taxon>Actinomycetes</taxon>
        <taxon>Kitasatosporales</taxon>
        <taxon>Streptomycetaceae</taxon>
        <taxon>Streptomyces</taxon>
    </lineage>
</organism>
<dbReference type="Proteomes" id="UP000653644">
    <property type="component" value="Unassembled WGS sequence"/>
</dbReference>
<evidence type="ECO:0000256" key="1">
    <source>
        <dbReference type="SAM" id="MobiDB-lite"/>
    </source>
</evidence>
<comment type="caution">
    <text evidence="2">The sequence shown here is derived from an EMBL/GenBank/DDBJ whole genome shotgun (WGS) entry which is preliminary data.</text>
</comment>
<dbReference type="Pfam" id="PF20199">
    <property type="entry name" value="RepSA"/>
    <property type="match status" value="1"/>
</dbReference>
<feature type="compositionally biased region" description="Pro residues" evidence="1">
    <location>
        <begin position="93"/>
        <end position="103"/>
    </location>
</feature>
<proteinExistence type="predicted"/>
<protein>
    <recommendedName>
        <fullName evidence="4">Collagen-like protein</fullName>
    </recommendedName>
</protein>
<feature type="compositionally biased region" description="Low complexity" evidence="1">
    <location>
        <begin position="194"/>
        <end position="206"/>
    </location>
</feature>
<gene>
    <name evidence="2" type="ORF">GCM10010345_66540</name>
</gene>
<evidence type="ECO:0000313" key="3">
    <source>
        <dbReference type="Proteomes" id="UP000653644"/>
    </source>
</evidence>
<dbReference type="PANTHER" id="PTHR24637">
    <property type="entry name" value="COLLAGEN"/>
    <property type="match status" value="1"/>
</dbReference>
<dbReference type="Pfam" id="PF01391">
    <property type="entry name" value="Collagen"/>
    <property type="match status" value="1"/>
</dbReference>
<evidence type="ECO:0000313" key="2">
    <source>
        <dbReference type="EMBL" id="GHA52519.1"/>
    </source>
</evidence>
<feature type="region of interest" description="Disordered" evidence="1">
    <location>
        <begin position="89"/>
        <end position="220"/>
    </location>
</feature>
<accession>A0ABQ3D0H3</accession>
<feature type="compositionally biased region" description="Low complexity" evidence="1">
    <location>
        <begin position="157"/>
        <end position="169"/>
    </location>
</feature>
<dbReference type="EMBL" id="BMVN01000031">
    <property type="protein sequence ID" value="GHA52519.1"/>
    <property type="molecule type" value="Genomic_DNA"/>
</dbReference>
<dbReference type="InterPro" id="IPR008160">
    <property type="entry name" value="Collagen"/>
</dbReference>
<keyword evidence="3" id="KW-1185">Reference proteome</keyword>
<evidence type="ECO:0008006" key="4">
    <source>
        <dbReference type="Google" id="ProtNLM"/>
    </source>
</evidence>
<feature type="compositionally biased region" description="Pro residues" evidence="1">
    <location>
        <begin position="141"/>
        <end position="156"/>
    </location>
</feature>
<dbReference type="PANTHER" id="PTHR24637:SF421">
    <property type="entry name" value="CUTICLE COLLAGEN DPY-2"/>
    <property type="match status" value="1"/>
</dbReference>
<dbReference type="InterPro" id="IPR046828">
    <property type="entry name" value="RepSA"/>
</dbReference>
<reference evidence="3" key="1">
    <citation type="journal article" date="2019" name="Int. J. Syst. Evol. Microbiol.">
        <title>The Global Catalogue of Microorganisms (GCM) 10K type strain sequencing project: providing services to taxonomists for standard genome sequencing and annotation.</title>
        <authorList>
            <consortium name="The Broad Institute Genomics Platform"/>
            <consortium name="The Broad Institute Genome Sequencing Center for Infectious Disease"/>
            <person name="Wu L."/>
            <person name="Ma J."/>
        </authorList>
    </citation>
    <scope>NUCLEOTIDE SEQUENCE [LARGE SCALE GENOMIC DNA]</scope>
    <source>
        <strain evidence="3">JCM 4733</strain>
    </source>
</reference>
<feature type="compositionally biased region" description="Low complexity" evidence="1">
    <location>
        <begin position="114"/>
        <end position="139"/>
    </location>
</feature>